<proteinExistence type="predicted"/>
<accession>A0A1I3QIF5</accession>
<gene>
    <name evidence="1" type="ORF">SAMN05216258_1443</name>
</gene>
<dbReference type="STRING" id="1114924.SAMN05216258_1443"/>
<evidence type="ECO:0008006" key="3">
    <source>
        <dbReference type="Google" id="ProtNLM"/>
    </source>
</evidence>
<organism evidence="1 2">
    <name type="scientific">Albimonas pacifica</name>
    <dbReference type="NCBI Taxonomy" id="1114924"/>
    <lineage>
        <taxon>Bacteria</taxon>
        <taxon>Pseudomonadati</taxon>
        <taxon>Pseudomonadota</taxon>
        <taxon>Alphaproteobacteria</taxon>
        <taxon>Rhodobacterales</taxon>
        <taxon>Paracoccaceae</taxon>
        <taxon>Albimonas</taxon>
    </lineage>
</organism>
<dbReference type="RefSeq" id="WP_143103486.1">
    <property type="nucleotide sequence ID" value="NZ_FOQH01000044.1"/>
</dbReference>
<dbReference type="OrthoDB" id="1495368at2"/>
<protein>
    <recommendedName>
        <fullName evidence="3">DUF3768 domain-containing protein</fullName>
    </recommendedName>
</protein>
<evidence type="ECO:0000313" key="2">
    <source>
        <dbReference type="Proteomes" id="UP000199377"/>
    </source>
</evidence>
<dbReference type="Pfam" id="PF12599">
    <property type="entry name" value="DUF3768"/>
    <property type="match status" value="1"/>
</dbReference>
<dbReference type="InterPro" id="IPR022243">
    <property type="entry name" value="DUF3768"/>
</dbReference>
<dbReference type="EMBL" id="FOQH01000044">
    <property type="protein sequence ID" value="SFJ33903.1"/>
    <property type="molecule type" value="Genomic_DNA"/>
</dbReference>
<reference evidence="1 2" key="1">
    <citation type="submission" date="2016-10" db="EMBL/GenBank/DDBJ databases">
        <authorList>
            <person name="de Groot N.N."/>
        </authorList>
    </citation>
    <scope>NUCLEOTIDE SEQUENCE [LARGE SCALE GENOMIC DNA]</scope>
    <source>
        <strain evidence="1 2">CGMCC 1.11030</strain>
    </source>
</reference>
<name>A0A1I3QIF5_9RHOB</name>
<dbReference type="AlphaFoldDB" id="A0A1I3QIF5"/>
<dbReference type="Proteomes" id="UP000199377">
    <property type="component" value="Unassembled WGS sequence"/>
</dbReference>
<evidence type="ECO:0000313" key="1">
    <source>
        <dbReference type="EMBL" id="SFJ33903.1"/>
    </source>
</evidence>
<keyword evidence="2" id="KW-1185">Reference proteome</keyword>
<sequence length="119" mass="12966">MTIHADQAEAARTEAFAAIRDGNDRFRKSFGADFTTPGQVLMSAGVDAKDIAFRQAAMCALIAYDGFTPKTDPDGAHDFGVLCVEGVRVFWKIDLLPGIDATRPHALRRILTLFLPIEA</sequence>